<feature type="transmembrane region" description="Helical" evidence="8">
    <location>
        <begin position="458"/>
        <end position="475"/>
    </location>
</feature>
<dbReference type="InterPro" id="IPR045018">
    <property type="entry name" value="Azg-like"/>
</dbReference>
<dbReference type="PANTHER" id="PTHR43337">
    <property type="entry name" value="XANTHINE/URACIL PERMEASE C887.17-RELATED"/>
    <property type="match status" value="1"/>
</dbReference>
<feature type="transmembrane region" description="Helical" evidence="8">
    <location>
        <begin position="282"/>
        <end position="300"/>
    </location>
</feature>
<reference evidence="9" key="1">
    <citation type="submission" date="2023-07" db="EMBL/GenBank/DDBJ databases">
        <title>Comparative genomics of wheat-associated soil bacteria to identify genetic determinants of phenazine resistance.</title>
        <authorList>
            <person name="Mouncey N."/>
        </authorList>
    </citation>
    <scope>NUCLEOTIDE SEQUENCE</scope>
    <source>
        <strain evidence="9">V4I22</strain>
    </source>
</reference>
<evidence type="ECO:0000313" key="9">
    <source>
        <dbReference type="EMBL" id="MDQ0906702.1"/>
    </source>
</evidence>
<dbReference type="AlphaFoldDB" id="A0AAW8FA39"/>
<feature type="transmembrane region" description="Helical" evidence="8">
    <location>
        <begin position="104"/>
        <end position="123"/>
    </location>
</feature>
<accession>A0AAW8FA39</accession>
<keyword evidence="5 8" id="KW-1133">Transmembrane helix</keyword>
<dbReference type="GO" id="GO:0012505">
    <property type="term" value="C:endomembrane system"/>
    <property type="evidence" value="ECO:0007669"/>
    <property type="project" value="UniProtKB-SubCell"/>
</dbReference>
<evidence type="ECO:0000256" key="3">
    <source>
        <dbReference type="ARBA" id="ARBA00022448"/>
    </source>
</evidence>
<feature type="transmembrane region" description="Helical" evidence="8">
    <location>
        <begin position="160"/>
        <end position="180"/>
    </location>
</feature>
<dbReference type="EMBL" id="JAUSZV010000005">
    <property type="protein sequence ID" value="MDQ0906702.1"/>
    <property type="molecule type" value="Genomic_DNA"/>
</dbReference>
<feature type="transmembrane region" description="Helical" evidence="8">
    <location>
        <begin position="45"/>
        <end position="68"/>
    </location>
</feature>
<evidence type="ECO:0000256" key="4">
    <source>
        <dbReference type="ARBA" id="ARBA00022692"/>
    </source>
</evidence>
<proteinExistence type="inferred from homology"/>
<feature type="transmembrane region" description="Helical" evidence="8">
    <location>
        <begin position="372"/>
        <end position="401"/>
    </location>
</feature>
<sequence>MTQQSLEPRTTADDAGEGTRVPAGRSWLDRYFHISRRGSTVARELRGGVTTFMAMAYILLLNPLILSGKDAAGDTLGQKALITATAFAAAFTTLLMGFFGKVPLALAAGLSVSGVLSSQVAPAMTWPQAMGMCVMYGVVIMLLVVTGLREMIMNAIPLALKHAITMGIGLFVALIGFYKAGFVHQGKATPVTLGPTGELAGWPVLLFAVTLLAIFMLQARGVPGAILIGIVGGTVLAVFLNAVGAVGPGQWASGAPELHGSAVSMPDFSIFGKVEFGGWGEVGAMTVGMIVFTLVLAGFFDAMATIIGVGTEAGLADAQGRMPGLSKALFIDGAGGAIGGVAGASGQTVFVESATGVGEGARTGLSSVVTGLFFAACLFFTPLTAIVPGEVAAAALVVIGAMMMMNARHVDWADRATAVPVFLTVVIMPFTYSITAGVAAGVISYVAIKVAQSKAREIGAFMWGLTAIFLVYYALHPIESWMGVR</sequence>
<feature type="region of interest" description="Disordered" evidence="7">
    <location>
        <begin position="1"/>
        <end position="21"/>
    </location>
</feature>
<comment type="subcellular location">
    <subcellularLocation>
        <location evidence="1">Endomembrane system</location>
        <topology evidence="1">Multi-pass membrane protein</topology>
    </subcellularLocation>
</comment>
<feature type="transmembrane region" description="Helical" evidence="8">
    <location>
        <begin position="200"/>
        <end position="217"/>
    </location>
</feature>
<organism evidence="9 10">
    <name type="scientific">Streptomyces canus</name>
    <dbReference type="NCBI Taxonomy" id="58343"/>
    <lineage>
        <taxon>Bacteria</taxon>
        <taxon>Bacillati</taxon>
        <taxon>Actinomycetota</taxon>
        <taxon>Actinomycetes</taxon>
        <taxon>Kitasatosporales</taxon>
        <taxon>Streptomycetaceae</taxon>
        <taxon>Streptomyces</taxon>
        <taxon>Streptomyces aurantiacus group</taxon>
    </lineage>
</organism>
<name>A0AAW8FA39_9ACTN</name>
<keyword evidence="6 8" id="KW-0472">Membrane</keyword>
<keyword evidence="3" id="KW-0813">Transport</keyword>
<feature type="transmembrane region" description="Helical" evidence="8">
    <location>
        <begin position="224"/>
        <end position="246"/>
    </location>
</feature>
<dbReference type="GO" id="GO:0005886">
    <property type="term" value="C:plasma membrane"/>
    <property type="evidence" value="ECO:0007669"/>
    <property type="project" value="TreeGrafter"/>
</dbReference>
<dbReference type="InterPro" id="IPR006043">
    <property type="entry name" value="NCS2"/>
</dbReference>
<evidence type="ECO:0000256" key="6">
    <source>
        <dbReference type="ARBA" id="ARBA00023136"/>
    </source>
</evidence>
<keyword evidence="4 8" id="KW-0812">Transmembrane</keyword>
<gene>
    <name evidence="9" type="ORF">QFZ22_002687</name>
</gene>
<dbReference type="RefSeq" id="WP_306974685.1">
    <property type="nucleotide sequence ID" value="NZ_JAUSZV010000005.1"/>
</dbReference>
<protein>
    <submittedName>
        <fullName evidence="9">AGZA family xanthine/uracil permease-like MFS transporter</fullName>
    </submittedName>
</protein>
<dbReference type="Pfam" id="PF00860">
    <property type="entry name" value="Xan_ur_permease"/>
    <property type="match status" value="1"/>
</dbReference>
<evidence type="ECO:0000256" key="5">
    <source>
        <dbReference type="ARBA" id="ARBA00022989"/>
    </source>
</evidence>
<evidence type="ECO:0000256" key="1">
    <source>
        <dbReference type="ARBA" id="ARBA00004127"/>
    </source>
</evidence>
<feature type="transmembrane region" description="Helical" evidence="8">
    <location>
        <begin position="421"/>
        <end position="446"/>
    </location>
</feature>
<dbReference type="PANTHER" id="PTHR43337:SF1">
    <property type="entry name" value="XANTHINE_URACIL PERMEASE C887.17-RELATED"/>
    <property type="match status" value="1"/>
</dbReference>
<comment type="similarity">
    <text evidence="2">Belongs to the nucleobase:cation symporter-2 (NCS2) (TC 2.A.40) family. Azg-like subfamily.</text>
</comment>
<dbReference type="GO" id="GO:0005345">
    <property type="term" value="F:purine nucleobase transmembrane transporter activity"/>
    <property type="evidence" value="ECO:0007669"/>
    <property type="project" value="TreeGrafter"/>
</dbReference>
<evidence type="ECO:0000256" key="8">
    <source>
        <dbReference type="SAM" id="Phobius"/>
    </source>
</evidence>
<feature type="transmembrane region" description="Helical" evidence="8">
    <location>
        <begin position="129"/>
        <end position="148"/>
    </location>
</feature>
<comment type="caution">
    <text evidence="9">The sequence shown here is derived from an EMBL/GenBank/DDBJ whole genome shotgun (WGS) entry which is preliminary data.</text>
</comment>
<evidence type="ECO:0000256" key="7">
    <source>
        <dbReference type="SAM" id="MobiDB-lite"/>
    </source>
</evidence>
<evidence type="ECO:0000256" key="2">
    <source>
        <dbReference type="ARBA" id="ARBA00005697"/>
    </source>
</evidence>
<feature type="transmembrane region" description="Helical" evidence="8">
    <location>
        <begin position="80"/>
        <end position="99"/>
    </location>
</feature>
<dbReference type="Proteomes" id="UP001234216">
    <property type="component" value="Unassembled WGS sequence"/>
</dbReference>
<evidence type="ECO:0000313" key="10">
    <source>
        <dbReference type="Proteomes" id="UP001234216"/>
    </source>
</evidence>